<dbReference type="CTD" id="20314327"/>
<reference evidence="1 2" key="1">
    <citation type="submission" date="2013-11" db="EMBL/GenBank/DDBJ databases">
        <title>Opisthorchis viverrini - life in the bile duct.</title>
        <authorList>
            <person name="Young N.D."/>
            <person name="Nagarajan N."/>
            <person name="Lin S.J."/>
            <person name="Korhonen P.K."/>
            <person name="Jex A.R."/>
            <person name="Hall R.S."/>
            <person name="Safavi-Hemami H."/>
            <person name="Kaewkong W."/>
            <person name="Bertrand D."/>
            <person name="Gao S."/>
            <person name="Seet Q."/>
            <person name="Wongkham S."/>
            <person name="Teh B.T."/>
            <person name="Wongkham C."/>
            <person name="Intapan P.M."/>
            <person name="Maleewong W."/>
            <person name="Yang X."/>
            <person name="Hu M."/>
            <person name="Wang Z."/>
            <person name="Hofmann A."/>
            <person name="Sternberg P.W."/>
            <person name="Tan P."/>
            <person name="Wang J."/>
            <person name="Gasser R.B."/>
        </authorList>
    </citation>
    <scope>NUCLEOTIDE SEQUENCE [LARGE SCALE GENOMIC DNA]</scope>
</reference>
<dbReference type="Proteomes" id="UP000054324">
    <property type="component" value="Unassembled WGS sequence"/>
</dbReference>
<proteinExistence type="predicted"/>
<accession>A0A075A3P4</accession>
<protein>
    <submittedName>
        <fullName evidence="1">Uncharacterized protein</fullName>
    </submittedName>
</protein>
<name>A0A075A3P4_OPIVI</name>
<keyword evidence="2" id="KW-1185">Reference proteome</keyword>
<gene>
    <name evidence="1" type="ORF">T265_00139</name>
</gene>
<dbReference type="KEGG" id="ovi:T265_00139"/>
<dbReference type="AlphaFoldDB" id="A0A075A3P4"/>
<evidence type="ECO:0000313" key="1">
    <source>
        <dbReference type="EMBL" id="KER34293.1"/>
    </source>
</evidence>
<evidence type="ECO:0000313" key="2">
    <source>
        <dbReference type="Proteomes" id="UP000054324"/>
    </source>
</evidence>
<dbReference type="GeneID" id="20314327"/>
<dbReference type="EMBL" id="KL596619">
    <property type="protein sequence ID" value="KER34293.1"/>
    <property type="molecule type" value="Genomic_DNA"/>
</dbReference>
<sequence>MPKYGSKSVGLEKLDHRFTGPKDTLTTFSVTDDCEEINVMVVQRKDGKIRDTIHLEHLPPYTCSIRIQFDVAGEQTRVKECENSTGNSFNEYITEHSVRSLQVVKERNLQPESSWFGPKIDILTAPARNTLTLLLSSGGVAPEAKKIVTPGHY</sequence>
<dbReference type="RefSeq" id="XP_009162060.1">
    <property type="nucleotide sequence ID" value="XM_009163796.1"/>
</dbReference>
<organism evidence="1 2">
    <name type="scientific">Opisthorchis viverrini</name>
    <name type="common">Southeast Asian liver fluke</name>
    <dbReference type="NCBI Taxonomy" id="6198"/>
    <lineage>
        <taxon>Eukaryota</taxon>
        <taxon>Metazoa</taxon>
        <taxon>Spiralia</taxon>
        <taxon>Lophotrochozoa</taxon>
        <taxon>Platyhelminthes</taxon>
        <taxon>Trematoda</taxon>
        <taxon>Digenea</taxon>
        <taxon>Opisthorchiida</taxon>
        <taxon>Opisthorchiata</taxon>
        <taxon>Opisthorchiidae</taxon>
        <taxon>Opisthorchis</taxon>
    </lineage>
</organism>